<evidence type="ECO:0000313" key="4">
    <source>
        <dbReference type="Proteomes" id="UP000295280"/>
    </source>
</evidence>
<accession>A0A9Q8FRB7</accession>
<feature type="domain" description="Helicase C-terminal" evidence="2">
    <location>
        <begin position="527"/>
        <end position="685"/>
    </location>
</feature>
<dbReference type="InterPro" id="IPR025202">
    <property type="entry name" value="PLD-like_dom"/>
</dbReference>
<dbReference type="PANTHER" id="PTHR47396">
    <property type="entry name" value="TYPE I RESTRICTION ENZYME ECOKI R PROTEIN"/>
    <property type="match status" value="1"/>
</dbReference>
<gene>
    <name evidence="3" type="ORF">ERX40_05415</name>
</gene>
<dbReference type="GO" id="GO:0005829">
    <property type="term" value="C:cytosol"/>
    <property type="evidence" value="ECO:0007669"/>
    <property type="project" value="TreeGrafter"/>
</dbReference>
<dbReference type="Proteomes" id="UP000295280">
    <property type="component" value="Unassembled WGS sequence"/>
</dbReference>
<dbReference type="GO" id="GO:0016787">
    <property type="term" value="F:hydrolase activity"/>
    <property type="evidence" value="ECO:0007669"/>
    <property type="project" value="InterPro"/>
</dbReference>
<organism evidence="3 4">
    <name type="scientific">Macrococcus carouselicus</name>
    <dbReference type="NCBI Taxonomy" id="69969"/>
    <lineage>
        <taxon>Bacteria</taxon>
        <taxon>Bacillati</taxon>
        <taxon>Bacillota</taxon>
        <taxon>Bacilli</taxon>
        <taxon>Bacillales</taxon>
        <taxon>Staphylococcaceae</taxon>
        <taxon>Macrococcus</taxon>
    </lineage>
</organism>
<comment type="caution">
    <text evidence="3">The sequence shown here is derived from an EMBL/GenBank/DDBJ whole genome shotgun (WGS) entry which is preliminary data.</text>
</comment>
<dbReference type="Gene3D" id="3.30.870.10">
    <property type="entry name" value="Endonuclease Chain A"/>
    <property type="match status" value="1"/>
</dbReference>
<proteinExistence type="predicted"/>
<dbReference type="InterPro" id="IPR050742">
    <property type="entry name" value="Helicase_Restrict-Modif_Enz"/>
</dbReference>
<dbReference type="AlphaFoldDB" id="A0A9Q8FRB7"/>
<dbReference type="GO" id="GO:0003677">
    <property type="term" value="F:DNA binding"/>
    <property type="evidence" value="ECO:0007669"/>
    <property type="project" value="InterPro"/>
</dbReference>
<evidence type="ECO:0000259" key="1">
    <source>
        <dbReference type="PROSITE" id="PS51192"/>
    </source>
</evidence>
<dbReference type="CDD" id="cd18799">
    <property type="entry name" value="SF2_C_EcoAI-like"/>
    <property type="match status" value="1"/>
</dbReference>
<dbReference type="PANTHER" id="PTHR47396:SF1">
    <property type="entry name" value="ATP-DEPENDENT HELICASE IRC3-RELATED"/>
    <property type="match status" value="1"/>
</dbReference>
<dbReference type="OrthoDB" id="9802848at2"/>
<dbReference type="InterPro" id="IPR006935">
    <property type="entry name" value="Helicase/UvrB_N"/>
</dbReference>
<dbReference type="CDD" id="cd18032">
    <property type="entry name" value="DEXHc_RE_I_III_res"/>
    <property type="match status" value="1"/>
</dbReference>
<dbReference type="EMBL" id="SCWD01000001">
    <property type="protein sequence ID" value="TDM04612.1"/>
    <property type="molecule type" value="Genomic_DNA"/>
</dbReference>
<dbReference type="Pfam" id="PF13091">
    <property type="entry name" value="PLDc_2"/>
    <property type="match status" value="1"/>
</dbReference>
<dbReference type="SUPFAM" id="SSF56024">
    <property type="entry name" value="Phospholipase D/nuclease"/>
    <property type="match status" value="1"/>
</dbReference>
<dbReference type="Pfam" id="PF11907">
    <property type="entry name" value="DUF3427"/>
    <property type="match status" value="1"/>
</dbReference>
<dbReference type="RefSeq" id="WP_133417470.1">
    <property type="nucleotide sequence ID" value="NZ_SCWD01000001.1"/>
</dbReference>
<keyword evidence="4" id="KW-1185">Reference proteome</keyword>
<evidence type="ECO:0000259" key="2">
    <source>
        <dbReference type="PROSITE" id="PS51194"/>
    </source>
</evidence>
<dbReference type="PROSITE" id="PS51194">
    <property type="entry name" value="HELICASE_CTER"/>
    <property type="match status" value="1"/>
</dbReference>
<reference evidence="3 4" key="1">
    <citation type="submission" date="2019-01" db="EMBL/GenBank/DDBJ databases">
        <title>Draft genome sequences of the type strains of six Macrococcus species.</title>
        <authorList>
            <person name="Mazhar S."/>
            <person name="Altermann E."/>
            <person name="Hill C."/>
            <person name="Mcauliffe O."/>
        </authorList>
    </citation>
    <scope>NUCLEOTIDE SEQUENCE [LARGE SCALE GENOMIC DNA]</scope>
    <source>
        <strain evidence="3 4">ATCC 51828</strain>
    </source>
</reference>
<feature type="domain" description="Helicase ATP-binding" evidence="1">
    <location>
        <begin position="324"/>
        <end position="474"/>
    </location>
</feature>
<evidence type="ECO:0000313" key="3">
    <source>
        <dbReference type="EMBL" id="TDM04612.1"/>
    </source>
</evidence>
<dbReference type="SMART" id="SM00487">
    <property type="entry name" value="DEXDc"/>
    <property type="match status" value="1"/>
</dbReference>
<dbReference type="InterPro" id="IPR021835">
    <property type="entry name" value="DUF3427"/>
</dbReference>
<dbReference type="InterPro" id="IPR014001">
    <property type="entry name" value="Helicase_ATP-bd"/>
</dbReference>
<dbReference type="Pfam" id="PF04851">
    <property type="entry name" value="ResIII"/>
    <property type="match status" value="1"/>
</dbReference>
<dbReference type="InterPro" id="IPR001650">
    <property type="entry name" value="Helicase_C-like"/>
</dbReference>
<dbReference type="PROSITE" id="PS51192">
    <property type="entry name" value="HELICASE_ATP_BIND_1"/>
    <property type="match status" value="1"/>
</dbReference>
<dbReference type="SMART" id="SM00490">
    <property type="entry name" value="HELICc"/>
    <property type="match status" value="1"/>
</dbReference>
<dbReference type="InterPro" id="IPR027417">
    <property type="entry name" value="P-loop_NTPase"/>
</dbReference>
<name>A0A9Q8FRB7_9STAP</name>
<sequence>MNNFNHNEKESYVFETYGPYQVHNGEFQLNQKSLDIEKTIKYFINNNEFKIAKELLMKNNYEDILNYINQEQSTHLNEIPFNIKLIGNQDIEVDQDFQLLESKLITNNFDTSENLLDHLISELNTCDSFDIIVSFIKNSGLNILVSTLEQLNRRGIKGRIIATTYMSVTDPAALRNLIKYDNLEVKIYESSNQSDSFHTKGYIFHRHQTNGSIQDDLSSVIIGSSNISAVALKTAEEWNIRTYKRQSDNIFNATCQRFEEVWNNEQTHQVTDSYITQYEKFIKDKNIYRPYFYTFNSQNKTSNQNGEFLVPNSMQKEALKNLELLVQSGENKALAIAATGTGKTFLAAWCAKQLQPEKVLFIAHQEELLNGALKTFKKVFNELNENNFGKFIGRIKENKPFTFASIQTLNNHWQQFDKKEYDLVIIDEFHHAASPTYTKITKYFQPKFLLGLTATPERTDGNNIYNLVDNNVIINIRLREALEHELLVPFQYYGINDDFVELENKHYSEEEILKALVKHNNERVDFIIANIMKYAVEGKRKCIGFCQSIEHAKLMSKEFNQNGFVTTVLTGSNNSAERTAAIKRLQNDEDKLEIIFTVDLFNEGVDIPDINLILFLRPTKSPIIFTQQLGRGLRKHPQKEVLVVLDFVINDTNNYMIPIALIGEKNFKNKNEIKTHIKRNLKDLSKHMHIELDRKSKEKILKSLESFKPFAKKNIIREILEYYQDIKENDAERKLNILDFENEDAPNLNYISKIKGFSNMSQINRMIKMEREVDRLINSKEYLSYIFTALSYFLPLRRLFDFIVITNTFIEGVATLENQTNFIEKHFDIKLNETAKNKLKLSLLRVGKKYDKLIKINNDSLVSIYKFEEAVRNELIMYQTFGLNQYRKTMHIEYLKKDIPFELGKEYSTLDLADMMRENSASGPWMRGFESKGNHHFILVTINKDESKKKVNHDYHDYFINNHKFHWESSSSASETNKVKKLLQKGNVNDHFHLLVRKSAKDLFTQPYKYHGEVTVDSVLGDQPINVIWNLKEPVSKFVLEEYLDQ</sequence>
<protein>
    <submittedName>
        <fullName evidence="3">DUF3427 domain-containing protein</fullName>
    </submittedName>
</protein>
<dbReference type="Gene3D" id="3.40.50.300">
    <property type="entry name" value="P-loop containing nucleotide triphosphate hydrolases"/>
    <property type="match status" value="2"/>
</dbReference>
<dbReference type="SUPFAM" id="SSF52540">
    <property type="entry name" value="P-loop containing nucleoside triphosphate hydrolases"/>
    <property type="match status" value="1"/>
</dbReference>
<dbReference type="Pfam" id="PF00271">
    <property type="entry name" value="Helicase_C"/>
    <property type="match status" value="1"/>
</dbReference>
<dbReference type="GO" id="GO:0005524">
    <property type="term" value="F:ATP binding"/>
    <property type="evidence" value="ECO:0007669"/>
    <property type="project" value="InterPro"/>
</dbReference>